<dbReference type="EMBL" id="CAICTM010002501">
    <property type="protein sequence ID" value="CAB9529439.1"/>
    <property type="molecule type" value="Genomic_DNA"/>
</dbReference>
<name>A0A9N8F2H3_9STRA</name>
<comment type="caution">
    <text evidence="2">The sequence shown here is derived from an EMBL/GenBank/DDBJ whole genome shotgun (WGS) entry which is preliminary data.</text>
</comment>
<accession>A0A9N8F2H3</accession>
<dbReference type="AlphaFoldDB" id="A0A9N8F2H3"/>
<evidence type="ECO:0000313" key="2">
    <source>
        <dbReference type="EMBL" id="CAB9529439.1"/>
    </source>
</evidence>
<organism evidence="2 3">
    <name type="scientific">Seminavis robusta</name>
    <dbReference type="NCBI Taxonomy" id="568900"/>
    <lineage>
        <taxon>Eukaryota</taxon>
        <taxon>Sar</taxon>
        <taxon>Stramenopiles</taxon>
        <taxon>Ochrophyta</taxon>
        <taxon>Bacillariophyta</taxon>
        <taxon>Bacillariophyceae</taxon>
        <taxon>Bacillariophycidae</taxon>
        <taxon>Naviculales</taxon>
        <taxon>Naviculaceae</taxon>
        <taxon>Seminavis</taxon>
    </lineage>
</organism>
<evidence type="ECO:0000256" key="1">
    <source>
        <dbReference type="SAM" id="MobiDB-lite"/>
    </source>
</evidence>
<dbReference type="Proteomes" id="UP001153069">
    <property type="component" value="Unassembled WGS sequence"/>
</dbReference>
<reference evidence="2" key="1">
    <citation type="submission" date="2020-06" db="EMBL/GenBank/DDBJ databases">
        <authorList>
            <consortium name="Plant Systems Biology data submission"/>
        </authorList>
    </citation>
    <scope>NUCLEOTIDE SEQUENCE</scope>
    <source>
        <strain evidence="2">D6</strain>
    </source>
</reference>
<feature type="compositionally biased region" description="Polar residues" evidence="1">
    <location>
        <begin position="82"/>
        <end position="99"/>
    </location>
</feature>
<gene>
    <name evidence="2" type="ORF">SEMRO_2503_G329580.1</name>
</gene>
<protein>
    <submittedName>
        <fullName evidence="2">Uncharacterized protein</fullName>
    </submittedName>
</protein>
<feature type="region of interest" description="Disordered" evidence="1">
    <location>
        <begin position="80"/>
        <end position="111"/>
    </location>
</feature>
<proteinExistence type="predicted"/>
<sequence length="111" mass="11871">MIDASIAKWTSHLHTIGNLSLSGVVAPCQVVVPCLESQGNRTMAFRREPSSCHVLVHFHGSLLHCGGRLDSYTLQGEDEQNVAVSQKSESKANYANASSGGRPYVSESSPS</sequence>
<evidence type="ECO:0000313" key="3">
    <source>
        <dbReference type="Proteomes" id="UP001153069"/>
    </source>
</evidence>
<keyword evidence="3" id="KW-1185">Reference proteome</keyword>